<proteinExistence type="predicted"/>
<dbReference type="InterPro" id="IPR051021">
    <property type="entry name" value="Mito_Ser/Thr_phosphatase"/>
</dbReference>
<organism evidence="2 3">
    <name type="scientific">Caballeronia novacaledonica</name>
    <dbReference type="NCBI Taxonomy" id="1544861"/>
    <lineage>
        <taxon>Bacteria</taxon>
        <taxon>Pseudomonadati</taxon>
        <taxon>Pseudomonadota</taxon>
        <taxon>Betaproteobacteria</taxon>
        <taxon>Burkholderiales</taxon>
        <taxon>Burkholderiaceae</taxon>
        <taxon>Caballeronia</taxon>
    </lineage>
</organism>
<dbReference type="Pfam" id="PF00300">
    <property type="entry name" value="His_Phos_1"/>
    <property type="match status" value="1"/>
</dbReference>
<name>A0AA37IBR9_9BURK</name>
<dbReference type="CDD" id="cd07067">
    <property type="entry name" value="HP_PGM_like"/>
    <property type="match status" value="1"/>
</dbReference>
<dbReference type="PANTHER" id="PTHR20935">
    <property type="entry name" value="PHOSPHOGLYCERATE MUTASE-RELATED"/>
    <property type="match status" value="1"/>
</dbReference>
<dbReference type="EMBL" id="BPUS01000006">
    <property type="protein sequence ID" value="GJH26438.1"/>
    <property type="molecule type" value="Genomic_DNA"/>
</dbReference>
<gene>
    <name evidence="2" type="ORF">CBA19CS42_18000</name>
</gene>
<keyword evidence="1" id="KW-0378">Hydrolase</keyword>
<reference evidence="2" key="1">
    <citation type="submission" date="2022-09" db="EMBL/GenBank/DDBJ databases">
        <title>Isolation and characterization of 3-chlorobenzoate degrading bacteria from soils in Shizuoka.</title>
        <authorList>
            <person name="Ifat A."/>
            <person name="Ogawa N."/>
            <person name="Kimbara K."/>
            <person name="Moriuchi R."/>
            <person name="Dohra H."/>
            <person name="Shintani M."/>
        </authorList>
    </citation>
    <scope>NUCLEOTIDE SEQUENCE</scope>
    <source>
        <strain evidence="2">19CS4-2</strain>
    </source>
</reference>
<dbReference type="RefSeq" id="WP_238213028.1">
    <property type="nucleotide sequence ID" value="NZ_BPUS01000006.1"/>
</dbReference>
<dbReference type="AlphaFoldDB" id="A0AA37IBR9"/>
<dbReference type="SUPFAM" id="SSF53254">
    <property type="entry name" value="Phosphoglycerate mutase-like"/>
    <property type="match status" value="1"/>
</dbReference>
<evidence type="ECO:0000313" key="2">
    <source>
        <dbReference type="EMBL" id="GJH26438.1"/>
    </source>
</evidence>
<accession>A0AA37IBR9</accession>
<dbReference type="GO" id="GO:0016787">
    <property type="term" value="F:hydrolase activity"/>
    <property type="evidence" value="ECO:0007669"/>
    <property type="project" value="UniProtKB-KW"/>
</dbReference>
<dbReference type="PANTHER" id="PTHR20935:SF0">
    <property type="entry name" value="SERINE_THREONINE-PROTEIN PHOSPHATASE PGAM5, MITOCHONDRIAL"/>
    <property type="match status" value="1"/>
</dbReference>
<dbReference type="InterPro" id="IPR029033">
    <property type="entry name" value="His_PPase_superfam"/>
</dbReference>
<dbReference type="Gene3D" id="3.40.50.1240">
    <property type="entry name" value="Phosphoglycerate mutase-like"/>
    <property type="match status" value="1"/>
</dbReference>
<dbReference type="Proteomes" id="UP001055111">
    <property type="component" value="Unassembled WGS sequence"/>
</dbReference>
<evidence type="ECO:0000313" key="3">
    <source>
        <dbReference type="Proteomes" id="UP001055111"/>
    </source>
</evidence>
<dbReference type="SMART" id="SM00855">
    <property type="entry name" value="PGAM"/>
    <property type="match status" value="1"/>
</dbReference>
<sequence>MAELYLVRHGQASLGSEHYDRLSQKGEQQCVWLAEHFAQNDLQFDRVVTGTLRRHAQTLDAIRRTLPDLPVECEILPGLDEYDFHALFRATGTEHRRLAESVASDPREFFKALRQVLHRWAEGELDDRVPETWTAFQQRVAAARTAIQQGGGQRVLAVTSGGVIGALMQQALQAPAPTAIALNMQIRNSSVTHCFFNRETFQLSSFNVVSHLDGLQRHAFQTYG</sequence>
<evidence type="ECO:0000256" key="1">
    <source>
        <dbReference type="ARBA" id="ARBA00022801"/>
    </source>
</evidence>
<protein>
    <submittedName>
        <fullName evidence="2">Histidine phosphatase family protein</fullName>
    </submittedName>
</protein>
<comment type="caution">
    <text evidence="2">The sequence shown here is derived from an EMBL/GenBank/DDBJ whole genome shotgun (WGS) entry which is preliminary data.</text>
</comment>
<dbReference type="InterPro" id="IPR013078">
    <property type="entry name" value="His_Pase_superF_clade-1"/>
</dbReference>